<name>A0A9X2XP90_9BACT</name>
<dbReference type="EMBL" id="JAOTIF010000011">
    <property type="protein sequence ID" value="MCU7550259.1"/>
    <property type="molecule type" value="Genomic_DNA"/>
</dbReference>
<dbReference type="RefSeq" id="WP_279297700.1">
    <property type="nucleotide sequence ID" value="NZ_JAOTIF010000011.1"/>
</dbReference>
<proteinExistence type="predicted"/>
<accession>A0A9X2XP90</accession>
<evidence type="ECO:0008006" key="3">
    <source>
        <dbReference type="Google" id="ProtNLM"/>
    </source>
</evidence>
<protein>
    <recommendedName>
        <fullName evidence="3">Outer membrane insertion C-signal</fullName>
    </recommendedName>
</protein>
<dbReference type="Proteomes" id="UP001155483">
    <property type="component" value="Unassembled WGS sequence"/>
</dbReference>
<reference evidence="1" key="2">
    <citation type="submission" date="2023-04" db="EMBL/GenBank/DDBJ databases">
        <title>Paracnuella aquatica gen. nov., sp. nov., a member of the family Chitinophagaceae isolated from a hot spring.</title>
        <authorList>
            <person name="Wang C."/>
        </authorList>
    </citation>
    <scope>NUCLEOTIDE SEQUENCE</scope>
    <source>
        <strain evidence="1">LB-8</strain>
    </source>
</reference>
<dbReference type="AlphaFoldDB" id="A0A9X2XP90"/>
<evidence type="ECO:0000313" key="1">
    <source>
        <dbReference type="EMBL" id="MCU7550259.1"/>
    </source>
</evidence>
<organism evidence="1 2">
    <name type="scientific">Paraflavisolibacter caeni</name>
    <dbReference type="NCBI Taxonomy" id="2982496"/>
    <lineage>
        <taxon>Bacteria</taxon>
        <taxon>Pseudomonadati</taxon>
        <taxon>Bacteroidota</taxon>
        <taxon>Chitinophagia</taxon>
        <taxon>Chitinophagales</taxon>
        <taxon>Chitinophagaceae</taxon>
        <taxon>Paraflavisolibacter</taxon>
    </lineage>
</organism>
<sequence>MKKEGFILFTLLMMGFYVQAQDYKTAVGVRISSADATLNSGISFKHFFGSTALEALVTFGDPFAIGALLEKHKPTGPAGLTWFYGGGAYVGFGDNRYFGGQGVIGLDYKFQDVPINASLDWKPELNFVKEFSFEPAAIGLSIRFTIK</sequence>
<keyword evidence="2" id="KW-1185">Reference proteome</keyword>
<gene>
    <name evidence="1" type="ORF">OCK74_14145</name>
</gene>
<evidence type="ECO:0000313" key="2">
    <source>
        <dbReference type="Proteomes" id="UP001155483"/>
    </source>
</evidence>
<reference evidence="1" key="1">
    <citation type="submission" date="2022-09" db="EMBL/GenBank/DDBJ databases">
        <authorList>
            <person name="Yuan C."/>
            <person name="Ke Z."/>
        </authorList>
    </citation>
    <scope>NUCLEOTIDE SEQUENCE</scope>
    <source>
        <strain evidence="1">LB-8</strain>
    </source>
</reference>
<comment type="caution">
    <text evidence="1">The sequence shown here is derived from an EMBL/GenBank/DDBJ whole genome shotgun (WGS) entry which is preliminary data.</text>
</comment>